<protein>
    <submittedName>
        <fullName evidence="1">YopX-like protein</fullName>
    </submittedName>
</protein>
<proteinExistence type="predicted"/>
<organism evidence="1 2">
    <name type="scientific">Bacillus phage Kirov</name>
    <dbReference type="NCBI Taxonomy" id="2783539"/>
    <lineage>
        <taxon>Viruses</taxon>
        <taxon>Duplodnaviria</taxon>
        <taxon>Heunggongvirae</taxon>
        <taxon>Uroviricota</taxon>
        <taxon>Caudoviricetes</taxon>
        <taxon>Andregratiavirinae</taxon>
        <taxon>Kirovvirus</taxon>
        <taxon>Kirovvirus kirov</taxon>
    </lineage>
</organism>
<keyword evidence="2" id="KW-1185">Reference proteome</keyword>
<evidence type="ECO:0000313" key="1">
    <source>
        <dbReference type="EMBL" id="QOV08209.1"/>
    </source>
</evidence>
<dbReference type="EMBL" id="MW084976">
    <property type="protein sequence ID" value="QOV08209.1"/>
    <property type="molecule type" value="Genomic_DNA"/>
</dbReference>
<evidence type="ECO:0000313" key="2">
    <source>
        <dbReference type="Proteomes" id="UP000594029"/>
    </source>
</evidence>
<accession>A0A7S6RCJ0</accession>
<sequence>MLETIFDKNVIGFATDKEVLGAIGNISFLDETITLVTADDELVVATIDEVIYLEAIGAFGESVIFEHDVLMASSKQLYEISIEDREERIFQLHLLDEKLNRTKSGETFQEDKLEALGEFLELVGNLYELKAELPEFDLDFTVRVLRETSGEKTYYYAYNNPQKEEVDLIKVINVGSHILEGEYLRVTIPHAEYIEYLESELFVEVDPKEVEKLAMQPLVATGQVVLKDLEEEDDDGFCKDCGNNFDYCECDPWE</sequence>
<name>A0A7S6RCJ0_9CAUD</name>
<dbReference type="Proteomes" id="UP000594029">
    <property type="component" value="Segment"/>
</dbReference>
<gene>
    <name evidence="1" type="ORF">Kirov_10</name>
</gene>
<reference evidence="1 2" key="1">
    <citation type="submission" date="2020-10" db="EMBL/GenBank/DDBJ databases">
        <authorList>
            <person name="Kazantseva O.A."/>
            <person name="Piligrimova E.G."/>
            <person name="Shadrin A.M."/>
        </authorList>
    </citation>
    <scope>NUCLEOTIDE SEQUENCE [LARGE SCALE GENOMIC DNA]</scope>
</reference>